<dbReference type="Pfam" id="PF00881">
    <property type="entry name" value="Nitroreductase"/>
    <property type="match status" value="1"/>
</dbReference>
<dbReference type="InterPro" id="IPR029479">
    <property type="entry name" value="Nitroreductase"/>
</dbReference>
<evidence type="ECO:0000313" key="4">
    <source>
        <dbReference type="Proteomes" id="UP000029389"/>
    </source>
</evidence>
<dbReference type="PANTHER" id="PTHR43745:SF2">
    <property type="entry name" value="NITROREDUCTASE MJ1384-RELATED"/>
    <property type="match status" value="1"/>
</dbReference>
<dbReference type="SUPFAM" id="SSF55469">
    <property type="entry name" value="FMN-dependent nitroreductase-like"/>
    <property type="match status" value="1"/>
</dbReference>
<protein>
    <submittedName>
        <fullName evidence="2">SagB-type dehydrogenase domain protein</fullName>
    </submittedName>
    <submittedName>
        <fullName evidence="3">SagB/ThcOx family dehydrogenase</fullName>
    </submittedName>
</protein>
<keyword evidence="5" id="KW-1185">Reference proteome</keyword>
<dbReference type="NCBIfam" id="TIGR03605">
    <property type="entry name" value="antibiot_sagB"/>
    <property type="match status" value="1"/>
</dbReference>
<feature type="domain" description="Nitroreductase" evidence="1">
    <location>
        <begin position="419"/>
        <end position="507"/>
    </location>
</feature>
<dbReference type="Proteomes" id="UP000029389">
    <property type="component" value="Unassembled WGS sequence"/>
</dbReference>
<organism evidence="2 4">
    <name type="scientific">Bacillus clarus</name>
    <dbReference type="NCBI Taxonomy" id="2338372"/>
    <lineage>
        <taxon>Bacteria</taxon>
        <taxon>Bacillati</taxon>
        <taxon>Bacillota</taxon>
        <taxon>Bacilli</taxon>
        <taxon>Bacillales</taxon>
        <taxon>Bacillaceae</taxon>
        <taxon>Bacillus</taxon>
        <taxon>Bacillus cereus group</taxon>
    </lineage>
</organism>
<dbReference type="InterPro" id="IPR052544">
    <property type="entry name" value="Bacteriocin_Proc_Enz"/>
</dbReference>
<dbReference type="PATRIC" id="fig|1405.8.peg.3835"/>
<dbReference type="AlphaFoldDB" id="A0A090YN60"/>
<dbReference type="InterPro" id="IPR000415">
    <property type="entry name" value="Nitroreductase-like"/>
</dbReference>
<accession>A0A090YN60</accession>
<evidence type="ECO:0000313" key="5">
    <source>
        <dbReference type="Proteomes" id="UP000264294"/>
    </source>
</evidence>
<dbReference type="InterPro" id="IPR020051">
    <property type="entry name" value="SagB-type_dehydrogenase"/>
</dbReference>
<sequence length="521" mass="60211">MQLDTFLHHLHFSTDEIMPDKEINWDDAPLPYKLYRNLPIIPLSLEIPLTLRNHHTLAEPTLEQIGHYLWYTFGLTQLCQPSFVSENNETTNILRRFIPSGGALYPNELYMYLKINHYPHGIYHYDVAHHRLILLREGNFDSYLTEALGNRCNIHSCFGTAFVSTMFWKNFFKYNNFSYRLQGLDTGVLISQLLEVSKQSGFTTGVYFQFLDRAINHLLGLSEQEESVYAVIPLCTEPTEEWFHDDQIGNTNVTSHDLLQQLPPLQHEHFVRSNHITEYPLIIKMNTASMIESTEMFRTITNAETFQHAIHTLSLPEVERLSYDFANICKKRYSPDTDFTLTKLSKTELATLLQEASLSFPYYNDLDGSYINQNARVSLYGCFYKIGDIEDGAYTYNSNTHSLRPIRYGDLRYHLHSGMTMDNVNLFQVPLCLHVIGNKDYRQNELGYRGYRIQQMEAGILVHKLILAASAMGMGGHPLLGFNVNVCDQLYAIDQTQKTSLIQIPVGSYRPRTWLKGYLHN</sequence>
<evidence type="ECO:0000313" key="2">
    <source>
        <dbReference type="EMBL" id="KFM99377.1"/>
    </source>
</evidence>
<dbReference type="STRING" id="1405.B7492_06920"/>
<evidence type="ECO:0000259" key="1">
    <source>
        <dbReference type="Pfam" id="PF00881"/>
    </source>
</evidence>
<dbReference type="PANTHER" id="PTHR43745">
    <property type="entry name" value="NITROREDUCTASE MJ1384-RELATED"/>
    <property type="match status" value="1"/>
</dbReference>
<reference evidence="3 5" key="2">
    <citation type="submission" date="2018-08" db="EMBL/GenBank/DDBJ databases">
        <title>Bacillus clarus sp. nov. strain PS00077A.</title>
        <authorList>
            <person name="Mendez Acevedo M."/>
            <person name="Carroll L."/>
            <person name="Mukherjee M."/>
            <person name="Wiedmann M."/>
            <person name="Kovac J."/>
        </authorList>
    </citation>
    <scope>NUCLEOTIDE SEQUENCE [LARGE SCALE GENOMIC DNA]</scope>
    <source>
        <strain evidence="3 5">PS00077A</strain>
    </source>
</reference>
<dbReference type="EMBL" id="QVOD01000018">
    <property type="protein sequence ID" value="RFT66021.1"/>
    <property type="molecule type" value="Genomic_DNA"/>
</dbReference>
<dbReference type="CDD" id="cd02142">
    <property type="entry name" value="McbC_SagB-like_oxidoreductase"/>
    <property type="match status" value="1"/>
</dbReference>
<dbReference type="RefSeq" id="WP_042982556.1">
    <property type="nucleotide sequence ID" value="NZ_JMQC01000008.1"/>
</dbReference>
<name>A0A090YN60_9BACI</name>
<gene>
    <name evidence="3" type="ORF">D0U04_15820</name>
    <name evidence="2" type="ORF">DJ93_3727</name>
</gene>
<dbReference type="Gene3D" id="3.40.109.10">
    <property type="entry name" value="NADH Oxidase"/>
    <property type="match status" value="2"/>
</dbReference>
<dbReference type="EMBL" id="JMQC01000008">
    <property type="protein sequence ID" value="KFM99377.1"/>
    <property type="molecule type" value="Genomic_DNA"/>
</dbReference>
<evidence type="ECO:0000313" key="3">
    <source>
        <dbReference type="EMBL" id="RFT66021.1"/>
    </source>
</evidence>
<comment type="caution">
    <text evidence="2">The sequence shown here is derived from an EMBL/GenBank/DDBJ whole genome shotgun (WGS) entry which is preliminary data.</text>
</comment>
<dbReference type="Proteomes" id="UP000264294">
    <property type="component" value="Unassembled WGS sequence"/>
</dbReference>
<dbReference type="GO" id="GO:0016491">
    <property type="term" value="F:oxidoreductase activity"/>
    <property type="evidence" value="ECO:0007669"/>
    <property type="project" value="InterPro"/>
</dbReference>
<reference evidence="2 4" key="1">
    <citation type="submission" date="2014-04" db="EMBL/GenBank/DDBJ databases">
        <authorList>
            <person name="Bishop-Lilly K.A."/>
            <person name="Broomall S.M."/>
            <person name="Chain P.S."/>
            <person name="Chertkov O."/>
            <person name="Coyne S.R."/>
            <person name="Daligault H.E."/>
            <person name="Davenport K.W."/>
            <person name="Erkkila T."/>
            <person name="Frey K.G."/>
            <person name="Gibbons H.S."/>
            <person name="Gu W."/>
            <person name="Jaissle J."/>
            <person name="Johnson S.L."/>
            <person name="Koroleva G.I."/>
            <person name="Ladner J.T."/>
            <person name="Lo C.-C."/>
            <person name="Minogue T.D."/>
            <person name="Munk C."/>
            <person name="Palacios G.F."/>
            <person name="Redden C.L."/>
            <person name="Rosenzweig C.N."/>
            <person name="Scholz M.B."/>
            <person name="Teshima H."/>
            <person name="Xu Y."/>
        </authorList>
    </citation>
    <scope>NUCLEOTIDE SEQUENCE [LARGE SCALE GENOMIC DNA]</scope>
    <source>
        <strain evidence="2 4">BHP</strain>
    </source>
</reference>
<proteinExistence type="predicted"/>